<keyword evidence="5" id="KW-1185">Reference proteome</keyword>
<dbReference type="InterPro" id="IPR036677">
    <property type="entry name" value="EutN_CcmL_sf"/>
</dbReference>
<dbReference type="KEGG" id="ifn:GM661_12935"/>
<dbReference type="SUPFAM" id="SSF159133">
    <property type="entry name" value="EutN/CcmL-like"/>
    <property type="match status" value="1"/>
</dbReference>
<organism evidence="4 5">
    <name type="scientific">Iocasia fonsfrigidae</name>
    <dbReference type="NCBI Taxonomy" id="2682810"/>
    <lineage>
        <taxon>Bacteria</taxon>
        <taxon>Bacillati</taxon>
        <taxon>Bacillota</taxon>
        <taxon>Clostridia</taxon>
        <taxon>Halanaerobiales</taxon>
        <taxon>Halanaerobiaceae</taxon>
        <taxon>Iocasia</taxon>
    </lineage>
</organism>
<evidence type="ECO:0000256" key="3">
    <source>
        <dbReference type="ARBA" id="ARBA00024446"/>
    </source>
</evidence>
<reference evidence="4" key="1">
    <citation type="submission" date="2019-12" db="EMBL/GenBank/DDBJ databases">
        <authorList>
            <person name="zhang j."/>
            <person name="sun C.M."/>
        </authorList>
    </citation>
    <scope>NUCLEOTIDE SEQUENCE</scope>
    <source>
        <strain evidence="4">NS-1</strain>
    </source>
</reference>
<dbReference type="EMBL" id="CP046640">
    <property type="protein sequence ID" value="QTL98802.1"/>
    <property type="molecule type" value="Genomic_DNA"/>
</dbReference>
<name>A0A8A7KLT8_9FIRM</name>
<keyword evidence="3" id="KW-1283">Bacterial microcompartment</keyword>
<dbReference type="RefSeq" id="WP_230867199.1">
    <property type="nucleotide sequence ID" value="NZ_CP046640.1"/>
</dbReference>
<protein>
    <submittedName>
        <fullName evidence="4">Ethanolamine utilization protein EutN</fullName>
    </submittedName>
</protein>
<sequence>MYAARVVGNVVATQKDEGLLGSKLLVICPLYQEFNKENCKIAVDCVGAGNGERVLVTKGSSVRKTGAFKDSPVDLAIVGIIDQIEIDEDTY</sequence>
<dbReference type="GO" id="GO:0031470">
    <property type="term" value="C:carboxysome"/>
    <property type="evidence" value="ECO:0007669"/>
    <property type="project" value="UniProtKB-SubCell"/>
</dbReference>
<dbReference type="Proteomes" id="UP000665020">
    <property type="component" value="Chromosome"/>
</dbReference>
<dbReference type="AlphaFoldDB" id="A0A8A7KLT8"/>
<dbReference type="CDD" id="cd01614">
    <property type="entry name" value="EutN_CcmL"/>
    <property type="match status" value="1"/>
</dbReference>
<dbReference type="Pfam" id="PF03319">
    <property type="entry name" value="EutN_CcmL"/>
    <property type="match status" value="1"/>
</dbReference>
<dbReference type="Gene3D" id="2.40.50.220">
    <property type="entry name" value="EutN/Ccml"/>
    <property type="match status" value="1"/>
</dbReference>
<gene>
    <name evidence="4" type="ORF">GM661_12935</name>
</gene>
<dbReference type="PROSITE" id="PS51932">
    <property type="entry name" value="BMV"/>
    <property type="match status" value="1"/>
</dbReference>
<evidence type="ECO:0000313" key="5">
    <source>
        <dbReference type="Proteomes" id="UP000665020"/>
    </source>
</evidence>
<comment type="subcellular location">
    <subcellularLocation>
        <location evidence="1">Carboxysome</location>
    </subcellularLocation>
</comment>
<keyword evidence="2" id="KW-1282">Carboxysome</keyword>
<evidence type="ECO:0000256" key="2">
    <source>
        <dbReference type="ARBA" id="ARBA00023669"/>
    </source>
</evidence>
<dbReference type="PANTHER" id="PTHR36539">
    <property type="entry name" value="ETHANOLAMINE UTILIZATION PROTEIN EUTN"/>
    <property type="match status" value="1"/>
</dbReference>
<evidence type="ECO:0000256" key="1">
    <source>
        <dbReference type="ARBA" id="ARBA00023587"/>
    </source>
</evidence>
<evidence type="ECO:0000313" key="4">
    <source>
        <dbReference type="EMBL" id="QTL98802.1"/>
    </source>
</evidence>
<proteinExistence type="predicted"/>
<dbReference type="PANTHER" id="PTHR36539:SF1">
    <property type="entry name" value="BACTERIAL MICROCOMPARTMENT SHELL VERTEX PROTEIN EUTN"/>
    <property type="match status" value="1"/>
</dbReference>
<dbReference type="InterPro" id="IPR004992">
    <property type="entry name" value="EutN_CcmL"/>
</dbReference>
<accession>A0A8A7KLT8</accession>